<sequence length="158" mass="17684">MIVDNTCIPGNGTAECSAPSSSVGLAVGLTLFFLLLVIVAAVMVYKYHSEIRNIWLQFEHRRGQKTEDDMETPQANSHEYTSTITEQTTGQVPIYENLTTQSGGYNRPQVYNNRLPAEPEEDVYLQCDLPDDDDAIYSNDPVCDLSIQEEDLYIVPDS</sequence>
<dbReference type="Proteomes" id="UP000831701">
    <property type="component" value="Chromosome 3"/>
</dbReference>
<protein>
    <submittedName>
        <fullName evidence="1">Uncharacterized protein</fullName>
    </submittedName>
</protein>
<evidence type="ECO:0000313" key="1">
    <source>
        <dbReference type="EMBL" id="KAI3375092.1"/>
    </source>
</evidence>
<dbReference type="EMBL" id="CM041533">
    <property type="protein sequence ID" value="KAI3375092.1"/>
    <property type="molecule type" value="Genomic_DNA"/>
</dbReference>
<reference evidence="1" key="1">
    <citation type="submission" date="2022-04" db="EMBL/GenBank/DDBJ databases">
        <title>Jade perch genome.</title>
        <authorList>
            <person name="Chao B."/>
        </authorList>
    </citation>
    <scope>NUCLEOTIDE SEQUENCE</scope>
    <source>
        <strain evidence="1">CB-2022</strain>
    </source>
</reference>
<proteinExistence type="predicted"/>
<accession>A0ACB8X4V6</accession>
<comment type="caution">
    <text evidence="1">The sequence shown here is derived from an EMBL/GenBank/DDBJ whole genome shotgun (WGS) entry which is preliminary data.</text>
</comment>
<gene>
    <name evidence="1" type="ORF">L3Q82_021605</name>
</gene>
<organism evidence="1 2">
    <name type="scientific">Scortum barcoo</name>
    <name type="common">barcoo grunter</name>
    <dbReference type="NCBI Taxonomy" id="214431"/>
    <lineage>
        <taxon>Eukaryota</taxon>
        <taxon>Metazoa</taxon>
        <taxon>Chordata</taxon>
        <taxon>Craniata</taxon>
        <taxon>Vertebrata</taxon>
        <taxon>Euteleostomi</taxon>
        <taxon>Actinopterygii</taxon>
        <taxon>Neopterygii</taxon>
        <taxon>Teleostei</taxon>
        <taxon>Neoteleostei</taxon>
        <taxon>Acanthomorphata</taxon>
        <taxon>Eupercaria</taxon>
        <taxon>Centrarchiformes</taxon>
        <taxon>Terapontoidei</taxon>
        <taxon>Terapontidae</taxon>
        <taxon>Scortum</taxon>
    </lineage>
</organism>
<name>A0ACB8X4V6_9TELE</name>
<evidence type="ECO:0000313" key="2">
    <source>
        <dbReference type="Proteomes" id="UP000831701"/>
    </source>
</evidence>
<keyword evidence="2" id="KW-1185">Reference proteome</keyword>